<proteinExistence type="predicted"/>
<name>A0ABP0HYW0_9DINO</name>
<evidence type="ECO:0000313" key="4">
    <source>
        <dbReference type="Proteomes" id="UP001642464"/>
    </source>
</evidence>
<feature type="region of interest" description="Disordered" evidence="1">
    <location>
        <begin position="22"/>
        <end position="145"/>
    </location>
</feature>
<evidence type="ECO:0000256" key="1">
    <source>
        <dbReference type="SAM" id="MobiDB-lite"/>
    </source>
</evidence>
<gene>
    <name evidence="2" type="ORF">SCF082_LOCUS4202</name>
    <name evidence="3" type="ORF">SCF082_LOCUS4214</name>
</gene>
<evidence type="ECO:0000313" key="3">
    <source>
        <dbReference type="EMBL" id="CAK8995108.1"/>
    </source>
</evidence>
<dbReference type="Proteomes" id="UP001642464">
    <property type="component" value="Unassembled WGS sequence"/>
</dbReference>
<protein>
    <submittedName>
        <fullName evidence="2">Uncharacterized protein</fullName>
    </submittedName>
</protein>
<accession>A0ABP0HYW0</accession>
<dbReference type="EMBL" id="CAXAMM010002180">
    <property type="protein sequence ID" value="CAK8995063.1"/>
    <property type="molecule type" value="Genomic_DNA"/>
</dbReference>
<organism evidence="2 4">
    <name type="scientific">Durusdinium trenchii</name>
    <dbReference type="NCBI Taxonomy" id="1381693"/>
    <lineage>
        <taxon>Eukaryota</taxon>
        <taxon>Sar</taxon>
        <taxon>Alveolata</taxon>
        <taxon>Dinophyceae</taxon>
        <taxon>Suessiales</taxon>
        <taxon>Symbiodiniaceae</taxon>
        <taxon>Durusdinium</taxon>
    </lineage>
</organism>
<keyword evidence="4" id="KW-1185">Reference proteome</keyword>
<feature type="compositionally biased region" description="Gly residues" evidence="1">
    <location>
        <begin position="71"/>
        <end position="85"/>
    </location>
</feature>
<evidence type="ECO:0000313" key="2">
    <source>
        <dbReference type="EMBL" id="CAK8995063.1"/>
    </source>
</evidence>
<reference evidence="2 4" key="1">
    <citation type="submission" date="2024-02" db="EMBL/GenBank/DDBJ databases">
        <authorList>
            <person name="Chen Y."/>
            <person name="Shah S."/>
            <person name="Dougan E. K."/>
            <person name="Thang M."/>
            <person name="Chan C."/>
        </authorList>
    </citation>
    <scope>NUCLEOTIDE SEQUENCE [LARGE SCALE GENOMIC DNA]</scope>
</reference>
<feature type="compositionally biased region" description="Pro residues" evidence="1">
    <location>
        <begin position="47"/>
        <end position="70"/>
    </location>
</feature>
<sequence>MVWELSCLDGQALQSAWNEGQEGKGMEKGFKGGNTPSDPSVAGAPMPGAPMPGAPMPMPGAPMPGGPGPCPGGFGKGKARLGGPGKGKEAKGMSPMDGAMGPMGGTMGPMGAMGAERMHSMRSEEAAKSGDARDDDDETSGYRHAFRRYTRQQIIEICGKMELVEKPESYKKLAAQ</sequence>
<comment type="caution">
    <text evidence="2">The sequence shown here is derived from an EMBL/GenBank/DDBJ whole genome shotgun (WGS) entry which is preliminary data.</text>
</comment>
<dbReference type="EMBL" id="CAXAMM010002191">
    <property type="protein sequence ID" value="CAK8995108.1"/>
    <property type="molecule type" value="Genomic_DNA"/>
</dbReference>
<feature type="compositionally biased region" description="Basic and acidic residues" evidence="1">
    <location>
        <begin position="116"/>
        <end position="132"/>
    </location>
</feature>